<dbReference type="FunFam" id="1.20.5.170:FF:000040">
    <property type="entry name" value="Nuclear pore glycoprotein p62"/>
    <property type="match status" value="1"/>
</dbReference>
<feature type="compositionally biased region" description="Low complexity" evidence="14">
    <location>
        <begin position="118"/>
        <end position="141"/>
    </location>
</feature>
<feature type="domain" description="Nucleoporin NSP1-like C-terminal" evidence="15">
    <location>
        <begin position="461"/>
        <end position="561"/>
    </location>
</feature>
<keyword evidence="9" id="KW-0906">Nuclear pore complex</keyword>
<evidence type="ECO:0000256" key="14">
    <source>
        <dbReference type="SAM" id="MobiDB-lite"/>
    </source>
</evidence>
<comment type="caution">
    <text evidence="16">The sequence shown here is derived from an EMBL/GenBank/DDBJ whole genome shotgun (WGS) entry which is preliminary data.</text>
</comment>
<feature type="compositionally biased region" description="Gly residues" evidence="14">
    <location>
        <begin position="239"/>
        <end position="253"/>
    </location>
</feature>
<evidence type="ECO:0000256" key="3">
    <source>
        <dbReference type="ARBA" id="ARBA00004620"/>
    </source>
</evidence>
<feature type="compositionally biased region" description="Low complexity" evidence="14">
    <location>
        <begin position="367"/>
        <end position="382"/>
    </location>
</feature>
<feature type="compositionally biased region" description="Basic and acidic residues" evidence="14">
    <location>
        <begin position="304"/>
        <end position="317"/>
    </location>
</feature>
<feature type="compositionally biased region" description="Basic and acidic residues" evidence="14">
    <location>
        <begin position="424"/>
        <end position="439"/>
    </location>
</feature>
<evidence type="ECO:0000256" key="6">
    <source>
        <dbReference type="ARBA" id="ARBA00022816"/>
    </source>
</evidence>
<dbReference type="Gene3D" id="1.20.5.170">
    <property type="match status" value="1"/>
</dbReference>
<dbReference type="PANTHER" id="PTHR12084">
    <property type="entry name" value="NUCLEAR PORE GLYCOPROTEIN P62-RELATED"/>
    <property type="match status" value="1"/>
</dbReference>
<evidence type="ECO:0000256" key="11">
    <source>
        <dbReference type="ARBA" id="ARBA00068864"/>
    </source>
</evidence>
<keyword evidence="6" id="KW-0509">mRNA transport</keyword>
<evidence type="ECO:0000313" key="16">
    <source>
        <dbReference type="EMBL" id="TIB08634.1"/>
    </source>
</evidence>
<evidence type="ECO:0000313" key="17">
    <source>
        <dbReference type="Proteomes" id="UP000306954"/>
    </source>
</evidence>
<feature type="compositionally biased region" description="Basic and acidic residues" evidence="14">
    <location>
        <begin position="254"/>
        <end position="263"/>
    </location>
</feature>
<feature type="compositionally biased region" description="Polar residues" evidence="14">
    <location>
        <begin position="70"/>
        <end position="80"/>
    </location>
</feature>
<dbReference type="GO" id="GO:0051028">
    <property type="term" value="P:mRNA transport"/>
    <property type="evidence" value="ECO:0007669"/>
    <property type="project" value="UniProtKB-KW"/>
</dbReference>
<feature type="compositionally biased region" description="Gly residues" evidence="14">
    <location>
        <begin position="101"/>
        <end position="117"/>
    </location>
</feature>
<evidence type="ECO:0000256" key="2">
    <source>
        <dbReference type="ARBA" id="ARBA00004567"/>
    </source>
</evidence>
<feature type="compositionally biased region" description="Low complexity" evidence="14">
    <location>
        <begin position="294"/>
        <end position="303"/>
    </location>
</feature>
<name>A0A4T0GZA1_WALIC</name>
<protein>
    <recommendedName>
        <fullName evidence="11">Nucleoporin NSP1</fullName>
    </recommendedName>
    <alternativeName>
        <fullName evidence="12">Nuclear pore protein NSP1</fullName>
    </alternativeName>
    <alternativeName>
        <fullName evidence="13">Nucleoskeletal-like protein</fullName>
    </alternativeName>
</protein>
<feature type="region of interest" description="Disordered" evidence="14">
    <location>
        <begin position="1"/>
        <end position="473"/>
    </location>
</feature>
<evidence type="ECO:0000256" key="1">
    <source>
        <dbReference type="ARBA" id="ARBA00004335"/>
    </source>
</evidence>
<comment type="subcellular location">
    <subcellularLocation>
        <location evidence="1">Nucleus membrane</location>
        <topology evidence="1">Peripheral membrane protein</topology>
        <orientation evidence="1">Cytoplasmic side</orientation>
    </subcellularLocation>
    <subcellularLocation>
        <location evidence="3">Nucleus membrane</location>
        <topology evidence="3">Peripheral membrane protein</topology>
        <orientation evidence="3">Nucleoplasmic side</orientation>
    </subcellularLocation>
    <subcellularLocation>
        <location evidence="2">Nucleus</location>
        <location evidence="2">Nuclear pore complex</location>
    </subcellularLocation>
</comment>
<dbReference type="GO" id="GO:0006606">
    <property type="term" value="P:protein import into nucleus"/>
    <property type="evidence" value="ECO:0007669"/>
    <property type="project" value="TreeGrafter"/>
</dbReference>
<keyword evidence="5" id="KW-0813">Transport</keyword>
<sequence>MSGFSFGGNSAGAFGGGQQQQQQPQQQQQGFSFGAQPPSQPQSNTPAKPSLFGNQGSTTPAAPPPANNTFSFGNSQSTTPSSGFGGFSGFGKPAENPSTPGAGGSGGLFGGNAGGSAFGSTQPSSQPSSTTPSTTPAAPSSGGFNLGAMGFGNTPKPEEKKEAPKPGGFTFGGLGMGSKPEEKKDDAPKPSLFGGGAFGKPEEKKEESKPPAGGGGGGFSFGGGFGKPEEKKEESKSAAGGGGGGFSFGGGFGKPEEKKEESKPSGSGGGGFSFGSGGFGKPDEKKDDAPKPAPSGGFSLSGSDKGKDKEKEKDDTSKPAGGFGFGGLGGLGAPKPAEAPKPATSGGFSFGGAPAKPSEEKKDDAAKASNPSQSNPSQPAKPTGGFSFGGTPAKPTEEKKDDAAKPAAPAAPAPGGFSSFKLGGENKDADKEKEKETKDPLSVSALGKSTPGNSTTTSNAVKASPTPSLLRNKTLDEITHRWTGELETQQKDFNKIGHEVKAWDGVLRQNAEQISRIYNQTVQAEQTQLGVDQSLDYIEAQQRELDVVLTRYEKETEELLDGGENVGLGVGVADNERTKSYTLAETVNDELDDLSRNLSTMIDEINLLSGGVGAKEETTKQEDVIGQIAAILNAHLSSLQWIDGTSNNLVERVKELDGVVGGIQTKKEYDGGLNKSSNALPRRGGFGMSLV</sequence>
<evidence type="ECO:0000256" key="13">
    <source>
        <dbReference type="ARBA" id="ARBA00081079"/>
    </source>
</evidence>
<dbReference type="EMBL" id="SPOF01000055">
    <property type="protein sequence ID" value="TIB08634.1"/>
    <property type="molecule type" value="Genomic_DNA"/>
</dbReference>
<evidence type="ECO:0000256" key="12">
    <source>
        <dbReference type="ARBA" id="ARBA00078941"/>
    </source>
</evidence>
<feature type="compositionally biased region" description="Polar residues" evidence="14">
    <location>
        <begin position="41"/>
        <end position="57"/>
    </location>
</feature>
<evidence type="ECO:0000259" key="15">
    <source>
        <dbReference type="Pfam" id="PF05064"/>
    </source>
</evidence>
<dbReference type="Pfam" id="PF05064">
    <property type="entry name" value="Nsp1_C"/>
    <property type="match status" value="1"/>
</dbReference>
<feature type="compositionally biased region" description="Basic and acidic residues" evidence="14">
    <location>
        <begin position="227"/>
        <end position="236"/>
    </location>
</feature>
<dbReference type="PANTHER" id="PTHR12084:SF0">
    <property type="entry name" value="NUCLEAR PORE GLYCOPROTEIN P62"/>
    <property type="match status" value="1"/>
</dbReference>
<dbReference type="InterPro" id="IPR026010">
    <property type="entry name" value="NSP1/NUP62"/>
</dbReference>
<feature type="compositionally biased region" description="Gly residues" evidence="14">
    <location>
        <begin position="1"/>
        <end position="18"/>
    </location>
</feature>
<feature type="compositionally biased region" description="Basic and acidic residues" evidence="14">
    <location>
        <begin position="357"/>
        <end position="366"/>
    </location>
</feature>
<dbReference type="AlphaFoldDB" id="A0A4T0GZA1"/>
<evidence type="ECO:0000256" key="5">
    <source>
        <dbReference type="ARBA" id="ARBA00022448"/>
    </source>
</evidence>
<keyword evidence="7" id="KW-0653">Protein transport</keyword>
<feature type="compositionally biased region" description="Basic and acidic residues" evidence="14">
    <location>
        <begin position="200"/>
        <end position="209"/>
    </location>
</feature>
<feature type="compositionally biased region" description="Polar residues" evidence="14">
    <location>
        <begin position="450"/>
        <end position="471"/>
    </location>
</feature>
<feature type="compositionally biased region" description="Basic and acidic residues" evidence="14">
    <location>
        <begin position="179"/>
        <end position="188"/>
    </location>
</feature>
<evidence type="ECO:0000256" key="7">
    <source>
        <dbReference type="ARBA" id="ARBA00022927"/>
    </source>
</evidence>
<reference evidence="16 17" key="1">
    <citation type="submission" date="2019-03" db="EMBL/GenBank/DDBJ databases">
        <title>Sequencing 23 genomes of Wallemia ichthyophaga.</title>
        <authorList>
            <person name="Gostincar C."/>
        </authorList>
    </citation>
    <scope>NUCLEOTIDE SEQUENCE [LARGE SCALE GENOMIC DNA]</scope>
    <source>
        <strain evidence="16 17">EXF-8621</strain>
    </source>
</reference>
<dbReference type="Proteomes" id="UP000306954">
    <property type="component" value="Unassembled WGS sequence"/>
</dbReference>
<evidence type="ECO:0000256" key="10">
    <source>
        <dbReference type="ARBA" id="ARBA00023242"/>
    </source>
</evidence>
<proteinExistence type="inferred from homology"/>
<dbReference type="InterPro" id="IPR007758">
    <property type="entry name" value="Nucleoporin_NSP1_C"/>
</dbReference>
<dbReference type="GO" id="GO:0006405">
    <property type="term" value="P:RNA export from nucleus"/>
    <property type="evidence" value="ECO:0007669"/>
    <property type="project" value="TreeGrafter"/>
</dbReference>
<evidence type="ECO:0000256" key="4">
    <source>
        <dbReference type="ARBA" id="ARBA00005911"/>
    </source>
</evidence>
<feature type="compositionally biased region" description="Gly residues" evidence="14">
    <location>
        <begin position="212"/>
        <end position="226"/>
    </location>
</feature>
<feature type="compositionally biased region" description="Basic and acidic residues" evidence="14">
    <location>
        <begin position="395"/>
        <end position="404"/>
    </location>
</feature>
<feature type="compositionally biased region" description="Gly residues" evidence="14">
    <location>
        <begin position="266"/>
        <end position="280"/>
    </location>
</feature>
<organism evidence="16 17">
    <name type="scientific">Wallemia ichthyophaga</name>
    <dbReference type="NCBI Taxonomy" id="245174"/>
    <lineage>
        <taxon>Eukaryota</taxon>
        <taxon>Fungi</taxon>
        <taxon>Dikarya</taxon>
        <taxon>Basidiomycota</taxon>
        <taxon>Wallemiomycotina</taxon>
        <taxon>Wallemiomycetes</taxon>
        <taxon>Wallemiales</taxon>
        <taxon>Wallemiaceae</taxon>
        <taxon>Wallemia</taxon>
    </lineage>
</organism>
<feature type="compositionally biased region" description="Low complexity" evidence="14">
    <location>
        <begin position="333"/>
        <end position="343"/>
    </location>
</feature>
<evidence type="ECO:0000256" key="8">
    <source>
        <dbReference type="ARBA" id="ARBA00023010"/>
    </source>
</evidence>
<gene>
    <name evidence="16" type="ORF">E3P90_03619</name>
</gene>
<keyword evidence="8" id="KW-0811">Translocation</keyword>
<dbReference type="GO" id="GO:0031965">
    <property type="term" value="C:nuclear membrane"/>
    <property type="evidence" value="ECO:0007669"/>
    <property type="project" value="UniProtKB-SubCell"/>
</dbReference>
<dbReference type="GO" id="GO:0017056">
    <property type="term" value="F:structural constituent of nuclear pore"/>
    <property type="evidence" value="ECO:0007669"/>
    <property type="project" value="InterPro"/>
</dbReference>
<feature type="compositionally biased region" description="Low complexity" evidence="14">
    <location>
        <begin position="19"/>
        <end position="37"/>
    </location>
</feature>
<keyword evidence="10" id="KW-0539">Nucleus</keyword>
<dbReference type="GO" id="GO:0005543">
    <property type="term" value="F:phospholipid binding"/>
    <property type="evidence" value="ECO:0007669"/>
    <property type="project" value="TreeGrafter"/>
</dbReference>
<feature type="compositionally biased region" description="Low complexity" evidence="14">
    <location>
        <begin position="405"/>
        <end position="414"/>
    </location>
</feature>
<evidence type="ECO:0000256" key="9">
    <source>
        <dbReference type="ARBA" id="ARBA00023132"/>
    </source>
</evidence>
<comment type="similarity">
    <text evidence="4">Belongs to the nucleoporin NSP1/NUP62 family.</text>
</comment>
<accession>A0A4T0GZA1</accession>
<feature type="compositionally biased region" description="Gly residues" evidence="14">
    <location>
        <begin position="321"/>
        <end position="332"/>
    </location>
</feature>
<dbReference type="GO" id="GO:0044613">
    <property type="term" value="C:nuclear pore central transport channel"/>
    <property type="evidence" value="ECO:0007669"/>
    <property type="project" value="TreeGrafter"/>
</dbReference>
<feature type="compositionally biased region" description="Basic and acidic residues" evidence="14">
    <location>
        <begin position="281"/>
        <end position="290"/>
    </location>
</feature>